<dbReference type="Proteomes" id="UP000094526">
    <property type="component" value="Unassembled WGS sequence"/>
</dbReference>
<sequence>MRYLQTFQLSYANTSAYVGRIISRSYAEPLIVGGFNNDDDNNSISFLSTHQSPAGVQQKYIVPHESQAVDFSVPHGSTPEGESTTGILVRPQWRVVAWCINRFYACRNDALAPLNSYQIYWNAAGQPLGWMCQGPVLIQADDV</sequence>
<keyword evidence="2" id="KW-1185">Reference proteome</keyword>
<dbReference type="VEuPathDB" id="FungiDB:CLCR_09241"/>
<proteinExistence type="predicted"/>
<name>A0A1C1CQZ4_9EURO</name>
<dbReference type="AlphaFoldDB" id="A0A1C1CQZ4"/>
<accession>A0A1C1CQZ4</accession>
<evidence type="ECO:0000313" key="1">
    <source>
        <dbReference type="EMBL" id="OCT50915.1"/>
    </source>
</evidence>
<reference evidence="2" key="1">
    <citation type="submission" date="2015-07" db="EMBL/GenBank/DDBJ databases">
        <authorList>
            <person name="Teixeira M.M."/>
            <person name="Souza R.C."/>
            <person name="Almeida L.G."/>
            <person name="Vicente V.A."/>
            <person name="de Hoog S."/>
            <person name="Bocca A.L."/>
            <person name="de Almeida S.R."/>
            <person name="Vasconcelos A.T."/>
            <person name="Felipe M.S."/>
        </authorList>
    </citation>
    <scope>NUCLEOTIDE SEQUENCE [LARGE SCALE GENOMIC DNA]</scope>
    <source>
        <strain evidence="2">KSF</strain>
    </source>
</reference>
<evidence type="ECO:0000313" key="2">
    <source>
        <dbReference type="Proteomes" id="UP000094526"/>
    </source>
</evidence>
<gene>
    <name evidence="1" type="ORF">CLCR_09241</name>
</gene>
<dbReference type="EMBL" id="LGRB01000009">
    <property type="protein sequence ID" value="OCT50915.1"/>
    <property type="molecule type" value="Genomic_DNA"/>
</dbReference>
<dbReference type="OrthoDB" id="5430620at2759"/>
<comment type="caution">
    <text evidence="1">The sequence shown here is derived from an EMBL/GenBank/DDBJ whole genome shotgun (WGS) entry which is preliminary data.</text>
</comment>
<organism evidence="1 2">
    <name type="scientific">Cladophialophora carrionii</name>
    <dbReference type="NCBI Taxonomy" id="86049"/>
    <lineage>
        <taxon>Eukaryota</taxon>
        <taxon>Fungi</taxon>
        <taxon>Dikarya</taxon>
        <taxon>Ascomycota</taxon>
        <taxon>Pezizomycotina</taxon>
        <taxon>Eurotiomycetes</taxon>
        <taxon>Chaetothyriomycetidae</taxon>
        <taxon>Chaetothyriales</taxon>
        <taxon>Herpotrichiellaceae</taxon>
        <taxon>Cladophialophora</taxon>
    </lineage>
</organism>
<dbReference type="VEuPathDB" id="FungiDB:G647_01762"/>
<protein>
    <submittedName>
        <fullName evidence="1">Uncharacterized protein</fullName>
    </submittedName>
</protein>